<keyword evidence="2 6" id="KW-0547">Nucleotide-binding</keyword>
<dbReference type="InterPro" id="IPR000924">
    <property type="entry name" value="Glu/Gln-tRNA-synth"/>
</dbReference>
<keyword evidence="1 6" id="KW-0436">Ligase</keyword>
<gene>
    <name evidence="8" type="ORF">BGZ65_009760</name>
</gene>
<protein>
    <recommendedName>
        <fullName evidence="7">Glutamyl/glutaminyl-tRNA synthetase class Ib catalytic domain-containing protein</fullName>
    </recommendedName>
</protein>
<feature type="non-terminal residue" evidence="8">
    <location>
        <position position="203"/>
    </location>
</feature>
<dbReference type="GO" id="GO:0017102">
    <property type="term" value="C:methionyl glutamyl tRNA synthetase complex"/>
    <property type="evidence" value="ECO:0007669"/>
    <property type="project" value="TreeGrafter"/>
</dbReference>
<evidence type="ECO:0000256" key="3">
    <source>
        <dbReference type="ARBA" id="ARBA00022840"/>
    </source>
</evidence>
<evidence type="ECO:0000313" key="8">
    <source>
        <dbReference type="EMBL" id="KAF9994611.1"/>
    </source>
</evidence>
<keyword evidence="5 6" id="KW-0030">Aminoacyl-tRNA synthetase</keyword>
<evidence type="ECO:0000256" key="2">
    <source>
        <dbReference type="ARBA" id="ARBA00022741"/>
    </source>
</evidence>
<sequence length="203" mass="22437">MPSFSYSTAALNNPAAIKVDLKNVAALEEHYKATVALPANGTRSHENTLYGSDLASTSLIDDFVNKSQDIVNSSVDVIFRQLNHHLTLCSYFVGYKVSVATLLFGEPSKPMPFLLVSSRQERILVFTLLAGSTTFQLKHQGSFNTNLIGAEMGKVVTRFPLEPSGYLRIGHAKAALLNKHFADMYQGRLIIRFDDTNPTKEKL</sequence>
<dbReference type="GO" id="GO:0004818">
    <property type="term" value="F:glutamate-tRNA ligase activity"/>
    <property type="evidence" value="ECO:0007669"/>
    <property type="project" value="TreeGrafter"/>
</dbReference>
<name>A0A9P6MEK1_9FUNG</name>
<evidence type="ECO:0000256" key="4">
    <source>
        <dbReference type="ARBA" id="ARBA00022917"/>
    </source>
</evidence>
<dbReference type="Pfam" id="PF00749">
    <property type="entry name" value="tRNA-synt_1c"/>
    <property type="match status" value="1"/>
</dbReference>
<dbReference type="InterPro" id="IPR050132">
    <property type="entry name" value="Gln/Glu-tRNA_Ligase"/>
</dbReference>
<dbReference type="PANTHER" id="PTHR43097">
    <property type="entry name" value="GLUTAMINE-TRNA LIGASE"/>
    <property type="match status" value="1"/>
</dbReference>
<dbReference type="SUPFAM" id="SSF52374">
    <property type="entry name" value="Nucleotidylyl transferase"/>
    <property type="match status" value="1"/>
</dbReference>
<keyword evidence="9" id="KW-1185">Reference proteome</keyword>
<dbReference type="PRINTS" id="PR00987">
    <property type="entry name" value="TRNASYNTHGLU"/>
</dbReference>
<dbReference type="Gene3D" id="1.20.1050.130">
    <property type="match status" value="1"/>
</dbReference>
<dbReference type="InterPro" id="IPR014729">
    <property type="entry name" value="Rossmann-like_a/b/a_fold"/>
</dbReference>
<feature type="domain" description="Glutamyl/glutaminyl-tRNA synthetase class Ib catalytic" evidence="7">
    <location>
        <begin position="154"/>
        <end position="202"/>
    </location>
</feature>
<dbReference type="GO" id="GO:0006424">
    <property type="term" value="P:glutamyl-tRNA aminoacylation"/>
    <property type="evidence" value="ECO:0007669"/>
    <property type="project" value="TreeGrafter"/>
</dbReference>
<dbReference type="Gene3D" id="3.40.50.620">
    <property type="entry name" value="HUPs"/>
    <property type="match status" value="1"/>
</dbReference>
<dbReference type="InterPro" id="IPR020058">
    <property type="entry name" value="Glu/Gln-tRNA-synth_Ib_cat-dom"/>
</dbReference>
<comment type="caution">
    <text evidence="8">The sequence shown here is derived from an EMBL/GenBank/DDBJ whole genome shotgun (WGS) entry which is preliminary data.</text>
</comment>
<evidence type="ECO:0000259" key="7">
    <source>
        <dbReference type="Pfam" id="PF00749"/>
    </source>
</evidence>
<keyword evidence="3 6" id="KW-0067">ATP-binding</keyword>
<comment type="similarity">
    <text evidence="6">Belongs to the class-I aminoacyl-tRNA synthetase family.</text>
</comment>
<dbReference type="GO" id="GO:0005829">
    <property type="term" value="C:cytosol"/>
    <property type="evidence" value="ECO:0007669"/>
    <property type="project" value="TreeGrafter"/>
</dbReference>
<organism evidence="8 9">
    <name type="scientific">Modicella reniformis</name>
    <dbReference type="NCBI Taxonomy" id="1440133"/>
    <lineage>
        <taxon>Eukaryota</taxon>
        <taxon>Fungi</taxon>
        <taxon>Fungi incertae sedis</taxon>
        <taxon>Mucoromycota</taxon>
        <taxon>Mortierellomycotina</taxon>
        <taxon>Mortierellomycetes</taxon>
        <taxon>Mortierellales</taxon>
        <taxon>Mortierellaceae</taxon>
        <taxon>Modicella</taxon>
    </lineage>
</organism>
<dbReference type="OrthoDB" id="10250478at2759"/>
<dbReference type="GO" id="GO:0005524">
    <property type="term" value="F:ATP binding"/>
    <property type="evidence" value="ECO:0007669"/>
    <property type="project" value="UniProtKB-KW"/>
</dbReference>
<dbReference type="EMBL" id="JAAAHW010001531">
    <property type="protein sequence ID" value="KAF9994611.1"/>
    <property type="molecule type" value="Genomic_DNA"/>
</dbReference>
<proteinExistence type="inferred from homology"/>
<dbReference type="AlphaFoldDB" id="A0A9P6MEK1"/>
<evidence type="ECO:0000256" key="6">
    <source>
        <dbReference type="RuleBase" id="RU363037"/>
    </source>
</evidence>
<reference evidence="8" key="1">
    <citation type="journal article" date="2020" name="Fungal Divers.">
        <title>Resolving the Mortierellaceae phylogeny through synthesis of multi-gene phylogenetics and phylogenomics.</title>
        <authorList>
            <person name="Vandepol N."/>
            <person name="Liber J."/>
            <person name="Desiro A."/>
            <person name="Na H."/>
            <person name="Kennedy M."/>
            <person name="Barry K."/>
            <person name="Grigoriev I.V."/>
            <person name="Miller A.N."/>
            <person name="O'Donnell K."/>
            <person name="Stajich J.E."/>
            <person name="Bonito G."/>
        </authorList>
    </citation>
    <scope>NUCLEOTIDE SEQUENCE</scope>
    <source>
        <strain evidence="8">MES-2147</strain>
    </source>
</reference>
<evidence type="ECO:0000256" key="5">
    <source>
        <dbReference type="ARBA" id="ARBA00023146"/>
    </source>
</evidence>
<dbReference type="Proteomes" id="UP000749646">
    <property type="component" value="Unassembled WGS sequence"/>
</dbReference>
<accession>A0A9P6MEK1</accession>
<evidence type="ECO:0000256" key="1">
    <source>
        <dbReference type="ARBA" id="ARBA00022598"/>
    </source>
</evidence>
<evidence type="ECO:0000313" key="9">
    <source>
        <dbReference type="Proteomes" id="UP000749646"/>
    </source>
</evidence>
<dbReference type="PANTHER" id="PTHR43097:SF5">
    <property type="entry name" value="GLUTAMATE--TRNA LIGASE"/>
    <property type="match status" value="1"/>
</dbReference>
<keyword evidence="4 6" id="KW-0648">Protein biosynthesis</keyword>